<sequence>MHAPVVAFSNPARLLVLYIFSGAKPRVTNMVEWTGEINVEYVSYKNVSSPAAIDVSKILVTTVPMVGSVNTCRPTHLWARALQRWGIPGRQTSCSLGRDQAASGLALDSRILPY</sequence>
<evidence type="ECO:0000313" key="1">
    <source>
        <dbReference type="EMBL" id="MPC09313.1"/>
    </source>
</evidence>
<comment type="caution">
    <text evidence="1">The sequence shown here is derived from an EMBL/GenBank/DDBJ whole genome shotgun (WGS) entry which is preliminary data.</text>
</comment>
<gene>
    <name evidence="1" type="ORF">E2C01_001921</name>
</gene>
<name>A0A5B7CNX7_PORTR</name>
<dbReference type="Proteomes" id="UP000324222">
    <property type="component" value="Unassembled WGS sequence"/>
</dbReference>
<accession>A0A5B7CNX7</accession>
<reference evidence="1 2" key="1">
    <citation type="submission" date="2019-05" db="EMBL/GenBank/DDBJ databases">
        <title>Another draft genome of Portunus trituberculatus and its Hox gene families provides insights of decapod evolution.</title>
        <authorList>
            <person name="Jeong J.-H."/>
            <person name="Song I."/>
            <person name="Kim S."/>
            <person name="Choi T."/>
            <person name="Kim D."/>
            <person name="Ryu S."/>
            <person name="Kim W."/>
        </authorList>
    </citation>
    <scope>NUCLEOTIDE SEQUENCE [LARGE SCALE GENOMIC DNA]</scope>
    <source>
        <tissue evidence="1">Muscle</tissue>
    </source>
</reference>
<proteinExistence type="predicted"/>
<organism evidence="1 2">
    <name type="scientific">Portunus trituberculatus</name>
    <name type="common">Swimming crab</name>
    <name type="synonym">Neptunus trituberculatus</name>
    <dbReference type="NCBI Taxonomy" id="210409"/>
    <lineage>
        <taxon>Eukaryota</taxon>
        <taxon>Metazoa</taxon>
        <taxon>Ecdysozoa</taxon>
        <taxon>Arthropoda</taxon>
        <taxon>Crustacea</taxon>
        <taxon>Multicrustacea</taxon>
        <taxon>Malacostraca</taxon>
        <taxon>Eumalacostraca</taxon>
        <taxon>Eucarida</taxon>
        <taxon>Decapoda</taxon>
        <taxon>Pleocyemata</taxon>
        <taxon>Brachyura</taxon>
        <taxon>Eubrachyura</taxon>
        <taxon>Portunoidea</taxon>
        <taxon>Portunidae</taxon>
        <taxon>Portuninae</taxon>
        <taxon>Portunus</taxon>
    </lineage>
</organism>
<dbReference type="AlphaFoldDB" id="A0A5B7CNX7"/>
<dbReference type="EMBL" id="VSRR010000063">
    <property type="protein sequence ID" value="MPC09313.1"/>
    <property type="molecule type" value="Genomic_DNA"/>
</dbReference>
<evidence type="ECO:0000313" key="2">
    <source>
        <dbReference type="Proteomes" id="UP000324222"/>
    </source>
</evidence>
<protein>
    <submittedName>
        <fullName evidence="1">Uncharacterized protein</fullName>
    </submittedName>
</protein>
<keyword evidence="2" id="KW-1185">Reference proteome</keyword>